<keyword evidence="1" id="KW-0175">Coiled coil</keyword>
<feature type="region of interest" description="Disordered" evidence="2">
    <location>
        <begin position="458"/>
        <end position="487"/>
    </location>
</feature>
<reference evidence="5" key="2">
    <citation type="submission" date="2024-04" db="EMBL/GenBank/DDBJ databases">
        <authorList>
            <person name="Chen Y."/>
            <person name="Shah S."/>
            <person name="Dougan E. K."/>
            <person name="Thang M."/>
            <person name="Chan C."/>
        </authorList>
    </citation>
    <scope>NUCLEOTIDE SEQUENCE [LARGE SCALE GENOMIC DNA]</scope>
</reference>
<gene>
    <name evidence="4" type="ORF">C1SCF055_LOCUS3323</name>
</gene>
<name>A0A9P1FGA2_9DINO</name>
<feature type="compositionally biased region" description="Polar residues" evidence="2">
    <location>
        <begin position="55"/>
        <end position="66"/>
    </location>
</feature>
<evidence type="ECO:0000256" key="1">
    <source>
        <dbReference type="SAM" id="Coils"/>
    </source>
</evidence>
<dbReference type="AlphaFoldDB" id="A0A9P1FGA2"/>
<proteinExistence type="predicted"/>
<protein>
    <submittedName>
        <fullName evidence="6">BTB domain-containing protein</fullName>
    </submittedName>
</protein>
<evidence type="ECO:0000313" key="7">
    <source>
        <dbReference type="Proteomes" id="UP001152797"/>
    </source>
</evidence>
<evidence type="ECO:0000313" key="5">
    <source>
        <dbReference type="EMBL" id="CAL1128336.1"/>
    </source>
</evidence>
<keyword evidence="7" id="KW-1185">Reference proteome</keyword>
<dbReference type="EMBL" id="CAMXCT030000170">
    <property type="protein sequence ID" value="CAL4762273.1"/>
    <property type="molecule type" value="Genomic_DNA"/>
</dbReference>
<feature type="coiled-coil region" evidence="1">
    <location>
        <begin position="109"/>
        <end position="190"/>
    </location>
</feature>
<feature type="region of interest" description="Disordered" evidence="2">
    <location>
        <begin position="356"/>
        <end position="375"/>
    </location>
</feature>
<sequence length="487" mass="54834">MPHTARFHSGIIWGLLFEWCALFHPAVAPGLQEDGPMTERLRSSASLGDGMSRLRGQQQPTTPTRVSADSCLKCDVKPECIDDDVGVFSPETRALIKGLGDSPESLQLKAEILNAEQELEVEIELKREKRMRELEEEIKEEVDAKQAKLASLDAQLSERMFLVSEEQTLLDDLKQKAHEMQCKLDEESRKSMNAMGREPPTHAVFPVPCTRVSDPKSAMKEKLREKLEETQKKNQVVQNEIIFFEILSAAKLQALVTLRNSARSWRRNLQGYSWHTEEELKSTLGWAEAKIEGAVKYCTKRKMTKKCLYDDKAVKYLVMVRDDVEAGDEKLKELEQEMKDWGLFDTDFCLGDVFEDEEDTPGNSDSKPKKRIGDWPSVEGEESVVEYVGAYKKACLSKKALIKNTKDRLERDQSKGHEKDLENLEKSAGCLAQTVLIGFEIPKLSRCLNPAQRLRQAESALPGAGCDRNWSPGPGETCAAPTNGQVD</sequence>
<evidence type="ECO:0000256" key="2">
    <source>
        <dbReference type="SAM" id="MobiDB-lite"/>
    </source>
</evidence>
<organism evidence="4">
    <name type="scientific">Cladocopium goreaui</name>
    <dbReference type="NCBI Taxonomy" id="2562237"/>
    <lineage>
        <taxon>Eukaryota</taxon>
        <taxon>Sar</taxon>
        <taxon>Alveolata</taxon>
        <taxon>Dinophyceae</taxon>
        <taxon>Suessiales</taxon>
        <taxon>Symbiodiniaceae</taxon>
        <taxon>Cladocopium</taxon>
    </lineage>
</organism>
<feature type="region of interest" description="Disordered" evidence="2">
    <location>
        <begin position="193"/>
        <end position="213"/>
    </location>
</feature>
<dbReference type="EMBL" id="CAMXCT020000170">
    <property type="protein sequence ID" value="CAL1128336.1"/>
    <property type="molecule type" value="Genomic_DNA"/>
</dbReference>
<feature type="region of interest" description="Disordered" evidence="2">
    <location>
        <begin position="32"/>
        <end position="66"/>
    </location>
</feature>
<comment type="caution">
    <text evidence="4">The sequence shown here is derived from an EMBL/GenBank/DDBJ whole genome shotgun (WGS) entry which is preliminary data.</text>
</comment>
<dbReference type="EMBL" id="CAMXCT010000170">
    <property type="protein sequence ID" value="CAI3974961.1"/>
    <property type="molecule type" value="Genomic_DNA"/>
</dbReference>
<evidence type="ECO:0000256" key="3">
    <source>
        <dbReference type="SAM" id="SignalP"/>
    </source>
</evidence>
<dbReference type="OrthoDB" id="427768at2759"/>
<dbReference type="Proteomes" id="UP001152797">
    <property type="component" value="Unassembled WGS sequence"/>
</dbReference>
<feature type="chain" id="PRO_5043272038" evidence="3">
    <location>
        <begin position="29"/>
        <end position="487"/>
    </location>
</feature>
<evidence type="ECO:0000313" key="4">
    <source>
        <dbReference type="EMBL" id="CAI3974961.1"/>
    </source>
</evidence>
<keyword evidence="3" id="KW-0732">Signal</keyword>
<reference evidence="4" key="1">
    <citation type="submission" date="2022-10" db="EMBL/GenBank/DDBJ databases">
        <authorList>
            <person name="Chen Y."/>
            <person name="Dougan E. K."/>
            <person name="Chan C."/>
            <person name="Rhodes N."/>
            <person name="Thang M."/>
        </authorList>
    </citation>
    <scope>NUCLEOTIDE SEQUENCE</scope>
</reference>
<feature type="signal peptide" evidence="3">
    <location>
        <begin position="1"/>
        <end position="28"/>
    </location>
</feature>
<evidence type="ECO:0000313" key="6">
    <source>
        <dbReference type="EMBL" id="CAL4762273.1"/>
    </source>
</evidence>
<accession>A0A9P1FGA2</accession>